<dbReference type="CDD" id="cd14014">
    <property type="entry name" value="STKc_PknB_like"/>
    <property type="match status" value="1"/>
</dbReference>
<dbReference type="Pfam" id="PF00512">
    <property type="entry name" value="HisKA"/>
    <property type="match status" value="1"/>
</dbReference>
<dbReference type="InterPro" id="IPR003018">
    <property type="entry name" value="GAF"/>
</dbReference>
<reference evidence="7" key="1">
    <citation type="submission" date="2022-11" db="EMBL/GenBank/DDBJ databases">
        <title>Minimal conservation of predation-associated metabolite biosynthetic gene clusters underscores biosynthetic potential of Myxococcota including descriptions for ten novel species: Archangium lansinium sp. nov., Myxococcus landrumus sp. nov., Nannocystis bai.</title>
        <authorList>
            <person name="Ahearne A."/>
            <person name="Stevens C."/>
            <person name="Dowd S."/>
        </authorList>
    </citation>
    <scope>NUCLEOTIDE SEQUENCE</scope>
    <source>
        <strain evidence="7">Fl3</strain>
    </source>
</reference>
<feature type="domain" description="Protein kinase" evidence="5">
    <location>
        <begin position="4"/>
        <end position="263"/>
    </location>
</feature>
<evidence type="ECO:0000313" key="8">
    <source>
        <dbReference type="Proteomes" id="UP001164459"/>
    </source>
</evidence>
<dbReference type="SMART" id="SM00388">
    <property type="entry name" value="HisKA"/>
    <property type="match status" value="1"/>
</dbReference>
<dbReference type="InterPro" id="IPR053159">
    <property type="entry name" value="Hybrid_Histidine_Kinase"/>
</dbReference>
<comment type="catalytic activity">
    <reaction evidence="1">
        <text>ATP + protein L-histidine = ADP + protein N-phospho-L-histidine.</text>
        <dbReference type="EC" id="2.7.13.3"/>
    </reaction>
</comment>
<dbReference type="SUPFAM" id="SSF55781">
    <property type="entry name" value="GAF domain-like"/>
    <property type="match status" value="1"/>
</dbReference>
<dbReference type="InterPro" id="IPR003593">
    <property type="entry name" value="AAA+_ATPase"/>
</dbReference>
<dbReference type="EC" id="2.7.13.3" evidence="2"/>
<evidence type="ECO:0000259" key="5">
    <source>
        <dbReference type="PROSITE" id="PS50011"/>
    </source>
</evidence>
<evidence type="ECO:0000256" key="1">
    <source>
        <dbReference type="ARBA" id="ARBA00000085"/>
    </source>
</evidence>
<dbReference type="PRINTS" id="PR00344">
    <property type="entry name" value="BCTRLSENSOR"/>
</dbReference>
<dbReference type="Pfam" id="PF13191">
    <property type="entry name" value="AAA_16"/>
    <property type="match status" value="1"/>
</dbReference>
<dbReference type="SUPFAM" id="SSF52540">
    <property type="entry name" value="P-loop containing nucleoside triphosphate hydrolases"/>
    <property type="match status" value="1"/>
</dbReference>
<dbReference type="SMART" id="SM00387">
    <property type="entry name" value="HATPase_c"/>
    <property type="match status" value="1"/>
</dbReference>
<dbReference type="Pfam" id="PF00069">
    <property type="entry name" value="Pkinase"/>
    <property type="match status" value="1"/>
</dbReference>
<keyword evidence="8" id="KW-1185">Reference proteome</keyword>
<gene>
    <name evidence="7" type="ORF">O0S08_50925</name>
</gene>
<organism evidence="7 8">
    <name type="scientific">Nannocystis punicea</name>
    <dbReference type="NCBI Taxonomy" id="2995304"/>
    <lineage>
        <taxon>Bacteria</taxon>
        <taxon>Pseudomonadati</taxon>
        <taxon>Myxococcota</taxon>
        <taxon>Polyangia</taxon>
        <taxon>Nannocystales</taxon>
        <taxon>Nannocystaceae</taxon>
        <taxon>Nannocystis</taxon>
    </lineage>
</organism>
<dbReference type="EMBL" id="CP114040">
    <property type="protein sequence ID" value="WAS94498.1"/>
    <property type="molecule type" value="Genomic_DNA"/>
</dbReference>
<feature type="domain" description="Histidine kinase" evidence="6">
    <location>
        <begin position="1482"/>
        <end position="1700"/>
    </location>
</feature>
<dbReference type="SUPFAM" id="SSF55874">
    <property type="entry name" value="ATPase domain of HSP90 chaperone/DNA topoisomerase II/histidine kinase"/>
    <property type="match status" value="1"/>
</dbReference>
<dbReference type="Gene3D" id="3.30.565.10">
    <property type="entry name" value="Histidine kinase-like ATPase, C-terminal domain"/>
    <property type="match status" value="1"/>
</dbReference>
<protein>
    <recommendedName>
        <fullName evidence="2">histidine kinase</fullName>
        <ecNumber evidence="2">2.7.13.3</ecNumber>
    </recommendedName>
</protein>
<proteinExistence type="predicted"/>
<dbReference type="Pfam" id="PF01590">
    <property type="entry name" value="GAF"/>
    <property type="match status" value="1"/>
</dbReference>
<dbReference type="PROSITE" id="PS50109">
    <property type="entry name" value="HIS_KIN"/>
    <property type="match status" value="1"/>
</dbReference>
<dbReference type="PROSITE" id="PS50011">
    <property type="entry name" value="PROTEIN_KINASE_DOM"/>
    <property type="match status" value="1"/>
</dbReference>
<dbReference type="Proteomes" id="UP001164459">
    <property type="component" value="Chromosome"/>
</dbReference>
<dbReference type="PANTHER" id="PTHR43642:SF1">
    <property type="entry name" value="HYBRID SIGNAL TRANSDUCTION HISTIDINE KINASE G"/>
    <property type="match status" value="1"/>
</dbReference>
<dbReference type="Gene3D" id="3.30.200.20">
    <property type="entry name" value="Phosphorylase Kinase, domain 1"/>
    <property type="match status" value="1"/>
</dbReference>
<dbReference type="InterPro" id="IPR011009">
    <property type="entry name" value="Kinase-like_dom_sf"/>
</dbReference>
<dbReference type="InterPro" id="IPR029016">
    <property type="entry name" value="GAF-like_dom_sf"/>
</dbReference>
<dbReference type="InterPro" id="IPR036890">
    <property type="entry name" value="HATPase_C_sf"/>
</dbReference>
<evidence type="ECO:0000256" key="2">
    <source>
        <dbReference type="ARBA" id="ARBA00012438"/>
    </source>
</evidence>
<dbReference type="CDD" id="cd16922">
    <property type="entry name" value="HATPase_EvgS-ArcB-TorS-like"/>
    <property type="match status" value="1"/>
</dbReference>
<name>A0ABY7H5D1_9BACT</name>
<dbReference type="SMART" id="SM00065">
    <property type="entry name" value="GAF"/>
    <property type="match status" value="1"/>
</dbReference>
<dbReference type="SMART" id="SM00220">
    <property type="entry name" value="S_TKc"/>
    <property type="match status" value="1"/>
</dbReference>
<dbReference type="InterPro" id="IPR036097">
    <property type="entry name" value="HisK_dim/P_sf"/>
</dbReference>
<dbReference type="PANTHER" id="PTHR43642">
    <property type="entry name" value="HYBRID SIGNAL TRANSDUCTION HISTIDINE KINASE G"/>
    <property type="match status" value="1"/>
</dbReference>
<dbReference type="SUPFAM" id="SSF56112">
    <property type="entry name" value="Protein kinase-like (PK-like)"/>
    <property type="match status" value="1"/>
</dbReference>
<dbReference type="InterPro" id="IPR005467">
    <property type="entry name" value="His_kinase_dom"/>
</dbReference>
<dbReference type="PROSITE" id="PS00108">
    <property type="entry name" value="PROTEIN_KINASE_ST"/>
    <property type="match status" value="1"/>
</dbReference>
<feature type="region of interest" description="Disordered" evidence="4">
    <location>
        <begin position="1680"/>
        <end position="1700"/>
    </location>
</feature>
<accession>A0ABY7H5D1</accession>
<dbReference type="Gene3D" id="3.30.450.40">
    <property type="match status" value="1"/>
</dbReference>
<evidence type="ECO:0000313" key="7">
    <source>
        <dbReference type="EMBL" id="WAS94498.1"/>
    </source>
</evidence>
<evidence type="ECO:0000256" key="4">
    <source>
        <dbReference type="SAM" id="MobiDB-lite"/>
    </source>
</evidence>
<dbReference type="SUPFAM" id="SSF47384">
    <property type="entry name" value="Homodimeric domain of signal transducing histidine kinase"/>
    <property type="match status" value="1"/>
</dbReference>
<evidence type="ECO:0000259" key="6">
    <source>
        <dbReference type="PROSITE" id="PS50109"/>
    </source>
</evidence>
<dbReference type="SMART" id="SM00382">
    <property type="entry name" value="AAA"/>
    <property type="match status" value="1"/>
</dbReference>
<dbReference type="InterPro" id="IPR000719">
    <property type="entry name" value="Prot_kinase_dom"/>
</dbReference>
<keyword evidence="3" id="KW-0597">Phosphoprotein</keyword>
<dbReference type="InterPro" id="IPR008271">
    <property type="entry name" value="Ser/Thr_kinase_AS"/>
</dbReference>
<sequence length="1700" mass="182767">MRHYLVVEHLHDGAVFSLDRALDTTDNRPVVLKRLPAARSDPHERARLRREYEILRRLDAPGVVRARALEEEDGELRLVLLDFGGHTLDARLRRGSLALLEFLDLAVQLADILDAVHRRGVLHKDIKPRNILVDHAGQVQVIDFGIASEVPRELAVAGPPRVLEGTLAYIAPEQTGRMNRPVDSRSDLYSLGATFYEMLTGAPPFAAHDPIELVHGHIARAPRPPGELAAGVPDVLSDIVLKLLAKQADDRYQSASGLRHDLEHCRERVRAGEAPTRFPLATRDAPARFELPARLYGREAAATELSCAYARVAAGASELLVVAGPPGIGKSALVHELDREIAGRSGRLVAGKFAQLRRDQPYSALRAALLQLVEAMLADSEEGLARRSLALDRSLGRLAGPLLTLLPELRPALPRALAPAGADGDSRGAAKGRLHRAVRALVRAFAEPAAPLVLLLDDLQWADSASLELLTALLIDEVTPGLLVIATVRDEAVSPLLQATLAALEPVSRRIDLRPLTSDDTRALVADALRRAPAEVASLAALVHERTGGVPLLVGEYLRDLAHQSQIAFDPERARFVWDEAAIAGAATTADVVTVMVERTRSLGQATREALGRAACVGGEFDAALLADLAGRPEAELAAALVEAARAGLIVACGGRWRFFHDRVQQAVESLLDVGERAAIHLALGRRLRGSDAVDERHPRLFEIADHFNAAVSQVEDAGERRALAEIDLSAARQARASGAFAAMASYASAGVALLAPIAAEAPQTAFALELLRAEGLFLTGEHAAAEAALSALVERAREPRERALACELWATLDLHLGRLEACVDHGLVGLSAIGFDTPRRTGLPGVMVEFMRTRSAIAGRSPATLADIPPLRDATVQLALRIYFIIIGAVFQFDMMTMMAMTMRATRLSLQHGTSSLSAAQYLSYGMMLALVQRDTKVGDDYGRFSLEVLARYPDRGVEAVVKFLYGSMIQPWRHPFARAVPILREGQQAGLDSGQLMYACLCASTVVSTRMQAGSPLEQVRQDLEAGLVQARAAHVGSAVTHLQTAATAVGALTGAPVDAGDVDPQHHADYMVTLSRAVQGEMLHFIFGRIDDGLADSDRAEPRAARELGQVPLYADHVFFRALLLARRGPAPGPLGGLRLRRALQSAVDKLAGWSRGCPANFEARAQLVRAEQHRVAGDGAAALRAYEAALAAAVRHARPHDEAVACEVAAHHFAAAGLRDAQQVYLRRARRAYLRWGALAKVRALEHAGLDRRHADLDGLDASLPGPGNDLSSRTASSEATLNRAGHHLDFATLFKATQVFADELDLGRLLAAVMRLLVEDSGAERGVLLLARGPGLVGAHEYVAEGDRHAPLGDVPLPELETVPAAVAILAHRSGRPLVVDDAAEDARFTDDPYVRRVRPRSLLAAPLVHGGERLGVLYLENNLVAAAFSPDRSETLRLLAVQAAIAIDRALLFGRLEDARRAAEAASEAKSRFLANMSHELRTPLNAILGYCEMLSEEAGERGEDGMLADLDKIHRAGDHLLAIVRDILDLTKIEAGRIEPAREPIDLVTMLNDVVSMALPDLTRRDNRLVRDFSGEDLGVMLGDPTLVRQILVNLLGNAAKFTARGEVTLRASRAGKLVRFAVADTGIGMTPQELATAFEPFAQADNSSTRRFDGVGLGLTICRRLAEAMGGSLTATSEPGRGSTFTLELPGG</sequence>
<dbReference type="InterPro" id="IPR027417">
    <property type="entry name" value="P-loop_NTPase"/>
</dbReference>
<dbReference type="CDD" id="cd00082">
    <property type="entry name" value="HisKA"/>
    <property type="match status" value="1"/>
</dbReference>
<dbReference type="RefSeq" id="WP_269036834.1">
    <property type="nucleotide sequence ID" value="NZ_CP114040.1"/>
</dbReference>
<dbReference type="Gene3D" id="1.10.510.10">
    <property type="entry name" value="Transferase(Phosphotransferase) domain 1"/>
    <property type="match status" value="1"/>
</dbReference>
<dbReference type="InterPro" id="IPR041664">
    <property type="entry name" value="AAA_16"/>
</dbReference>
<dbReference type="Pfam" id="PF02518">
    <property type="entry name" value="HATPase_c"/>
    <property type="match status" value="1"/>
</dbReference>
<dbReference type="Gene3D" id="1.10.287.130">
    <property type="match status" value="1"/>
</dbReference>
<dbReference type="InterPro" id="IPR003661">
    <property type="entry name" value="HisK_dim/P_dom"/>
</dbReference>
<evidence type="ECO:0000256" key="3">
    <source>
        <dbReference type="ARBA" id="ARBA00022553"/>
    </source>
</evidence>
<dbReference type="InterPro" id="IPR003594">
    <property type="entry name" value="HATPase_dom"/>
</dbReference>
<dbReference type="InterPro" id="IPR004358">
    <property type="entry name" value="Sig_transdc_His_kin-like_C"/>
</dbReference>